<dbReference type="RefSeq" id="WP_147088079.1">
    <property type="nucleotide sequence ID" value="NZ_VORM01000030.1"/>
</dbReference>
<name>A0A5C6ZC09_9FLAO</name>
<keyword evidence="3" id="KW-1185">Reference proteome</keyword>
<evidence type="ECO:0000256" key="1">
    <source>
        <dbReference type="SAM" id="Phobius"/>
    </source>
</evidence>
<evidence type="ECO:0000313" key="3">
    <source>
        <dbReference type="Proteomes" id="UP000321578"/>
    </source>
</evidence>
<feature type="transmembrane region" description="Helical" evidence="1">
    <location>
        <begin position="7"/>
        <end position="26"/>
    </location>
</feature>
<dbReference type="Gene3D" id="2.40.70.10">
    <property type="entry name" value="Acid Proteases"/>
    <property type="match status" value="1"/>
</dbReference>
<dbReference type="Proteomes" id="UP000321578">
    <property type="component" value="Unassembled WGS sequence"/>
</dbReference>
<sequence>MKIFKRIVLALLVLIVVSFIGGYFYFDNKFTPAENYLTVQGVSKKVPLKWVSSDSNPNVAMLLPVKLEGVSQIFYMQLDFGSPTTLMYSNALKSINEKFPSALDLKDDSQIASVQFGLGKMTISSDKFEVLHYGNEVKWDQEAINVIGTLGTDLLEKRRITLNFKEDYCLFDVNGNQNGFTAFEFEKRRLLFPAKIANENLKLLYDSGTSGYEFITDQNEWEKYRVKDGKTKSEKANSVGNTLTVISAPAQETIEIGSKSLSLSEVTYIEGTSAVQNILMRFSGMQGMIGNKLFLNQTLIIDCKTEKFKIE</sequence>
<protein>
    <submittedName>
        <fullName evidence="2">Uncharacterized protein</fullName>
    </submittedName>
</protein>
<keyword evidence="1" id="KW-1133">Transmembrane helix</keyword>
<reference evidence="2 3" key="1">
    <citation type="submission" date="2019-08" db="EMBL/GenBank/DDBJ databases">
        <title>Genomes of Subsaximicrobium wynnwilliamsii strains.</title>
        <authorList>
            <person name="Bowman J.P."/>
        </authorList>
    </citation>
    <scope>NUCLEOTIDE SEQUENCE [LARGE SCALE GENOMIC DNA]</scope>
    <source>
        <strain evidence="2 3">2-80-2</strain>
    </source>
</reference>
<organism evidence="2 3">
    <name type="scientific">Subsaximicrobium wynnwilliamsii</name>
    <dbReference type="NCBI Taxonomy" id="291179"/>
    <lineage>
        <taxon>Bacteria</taxon>
        <taxon>Pseudomonadati</taxon>
        <taxon>Bacteroidota</taxon>
        <taxon>Flavobacteriia</taxon>
        <taxon>Flavobacteriales</taxon>
        <taxon>Flavobacteriaceae</taxon>
        <taxon>Subsaximicrobium</taxon>
    </lineage>
</organism>
<keyword evidence="1" id="KW-0812">Transmembrane</keyword>
<proteinExistence type="predicted"/>
<dbReference type="InterPro" id="IPR021109">
    <property type="entry name" value="Peptidase_aspartic_dom_sf"/>
</dbReference>
<dbReference type="AlphaFoldDB" id="A0A5C6ZC09"/>
<accession>A0A5C6ZC09</accession>
<evidence type="ECO:0000313" key="2">
    <source>
        <dbReference type="EMBL" id="TXD87168.1"/>
    </source>
</evidence>
<dbReference type="EMBL" id="VORO01000028">
    <property type="protein sequence ID" value="TXD87168.1"/>
    <property type="molecule type" value="Genomic_DNA"/>
</dbReference>
<comment type="caution">
    <text evidence="2">The sequence shown here is derived from an EMBL/GenBank/DDBJ whole genome shotgun (WGS) entry which is preliminary data.</text>
</comment>
<keyword evidence="1" id="KW-0472">Membrane</keyword>
<gene>
    <name evidence="2" type="ORF">ESY86_17795</name>
</gene>
<dbReference type="OrthoDB" id="7548156at2"/>